<evidence type="ECO:0000313" key="5">
    <source>
        <dbReference type="Proteomes" id="UP001281003"/>
    </source>
</evidence>
<dbReference type="AlphaFoldDB" id="A0AAE0UEX0"/>
<feature type="coiled-coil region" evidence="1">
    <location>
        <begin position="281"/>
        <end position="313"/>
    </location>
</feature>
<dbReference type="GO" id="GO:0005654">
    <property type="term" value="C:nucleoplasm"/>
    <property type="evidence" value="ECO:0007669"/>
    <property type="project" value="TreeGrafter"/>
</dbReference>
<feature type="region of interest" description="Disordered" evidence="2">
    <location>
        <begin position="639"/>
        <end position="682"/>
    </location>
</feature>
<feature type="compositionally biased region" description="Basic and acidic residues" evidence="2">
    <location>
        <begin position="435"/>
        <end position="472"/>
    </location>
</feature>
<feature type="region of interest" description="Disordered" evidence="2">
    <location>
        <begin position="1"/>
        <end position="88"/>
    </location>
</feature>
<keyword evidence="5" id="KW-1185">Reference proteome</keyword>
<feature type="domain" description="YTH" evidence="3">
    <location>
        <begin position="497"/>
        <end position="631"/>
    </location>
</feature>
<accession>A0AAE0UEX0</accession>
<feature type="compositionally biased region" description="Polar residues" evidence="2">
    <location>
        <begin position="115"/>
        <end position="125"/>
    </location>
</feature>
<comment type="caution">
    <text evidence="4">The sequence shown here is derived from an EMBL/GenBank/DDBJ whole genome shotgun (WGS) entry which is preliminary data.</text>
</comment>
<evidence type="ECO:0000256" key="1">
    <source>
        <dbReference type="SAM" id="Coils"/>
    </source>
</evidence>
<feature type="compositionally biased region" description="Polar residues" evidence="2">
    <location>
        <begin position="33"/>
        <end position="67"/>
    </location>
</feature>
<feature type="compositionally biased region" description="Basic and acidic residues" evidence="2">
    <location>
        <begin position="380"/>
        <end position="393"/>
    </location>
</feature>
<dbReference type="InterPro" id="IPR045168">
    <property type="entry name" value="YTH_prot"/>
</dbReference>
<reference evidence="4" key="1">
    <citation type="journal article" date="2023" name="Mol. Phylogenet. Evol.">
        <title>Genome-scale phylogeny and comparative genomics of the fungal order Sordariales.</title>
        <authorList>
            <person name="Hensen N."/>
            <person name="Bonometti L."/>
            <person name="Westerberg I."/>
            <person name="Brannstrom I.O."/>
            <person name="Guillou S."/>
            <person name="Cros-Aarteil S."/>
            <person name="Calhoun S."/>
            <person name="Haridas S."/>
            <person name="Kuo A."/>
            <person name="Mondo S."/>
            <person name="Pangilinan J."/>
            <person name="Riley R."/>
            <person name="LaButti K."/>
            <person name="Andreopoulos B."/>
            <person name="Lipzen A."/>
            <person name="Chen C."/>
            <person name="Yan M."/>
            <person name="Daum C."/>
            <person name="Ng V."/>
            <person name="Clum A."/>
            <person name="Steindorff A."/>
            <person name="Ohm R.A."/>
            <person name="Martin F."/>
            <person name="Silar P."/>
            <person name="Natvig D.O."/>
            <person name="Lalanne C."/>
            <person name="Gautier V."/>
            <person name="Ament-Velasquez S.L."/>
            <person name="Kruys A."/>
            <person name="Hutchinson M.I."/>
            <person name="Powell A.J."/>
            <person name="Barry K."/>
            <person name="Miller A.N."/>
            <person name="Grigoriev I.V."/>
            <person name="Debuchy R."/>
            <person name="Gladieux P."/>
            <person name="Hiltunen Thoren M."/>
            <person name="Johannesson H."/>
        </authorList>
    </citation>
    <scope>NUCLEOTIDE SEQUENCE</scope>
    <source>
        <strain evidence="4">FGSC 1904</strain>
    </source>
</reference>
<dbReference type="PROSITE" id="PS50882">
    <property type="entry name" value="YTH"/>
    <property type="match status" value="1"/>
</dbReference>
<feature type="compositionally biased region" description="Basic and acidic residues" evidence="2">
    <location>
        <begin position="479"/>
        <end position="490"/>
    </location>
</feature>
<dbReference type="PANTHER" id="PTHR12357:SF3">
    <property type="entry name" value="YTH DOMAIN-CONTAINING PROTEIN 1"/>
    <property type="match status" value="1"/>
</dbReference>
<dbReference type="Gene3D" id="3.10.590.10">
    <property type="entry name" value="ph1033 like domains"/>
    <property type="match status" value="1"/>
</dbReference>
<dbReference type="GO" id="GO:0000381">
    <property type="term" value="P:regulation of alternative mRNA splicing, via spliceosome"/>
    <property type="evidence" value="ECO:0007669"/>
    <property type="project" value="TreeGrafter"/>
</dbReference>
<proteinExistence type="predicted"/>
<sequence>MSNPPSMNKLALDAKTRELKQRLQSMRKDRSSGPASATSDGDLASATTRPVTATSTVASTPKPQQAQPRPPFIPHTIPPMPTETSISADDNDIFALIRSISSDVDPMPGILLTPGASTKMQNQSTPAPPLDQNLLSLPAFTEAVITAPSTPAEEGEIQSDADKPAKAKVPEPRQEHPKPQISQRTDKPPRSGSITIPNKKNFPQKGSGKPQAGTEKSLRTNDRPEPKSVQPKNGPAVASLTPEKALKRAQELNPDLREWLALTDYHNVEIRTKKLDRYRKLKALAAEKERIDAEHAAEKARLEAEQRKLLEEEGLDLGLVATPVTETAPVITNQLTEAPKAVVPKRERERSVDMAIHPPEKKYRPDENGARPMEIDNEYDDRYRERGRPEYPARRAPSWSPRRYRAPSPRRDHRPSRPSSRDRGYQLSRFSPRPRSRDRSFDGRIHDRYDNRNQRGDDGSFFFDNHRGDKAPRAQSPRRSRDPTRVEHFNTGEQGDTRFFVLKSFNNENLQKAMNDGVWVTQTSNEETFTKAFETCKNVIFFFSINKSKAFQGYALMTSLPSNSITKAPWMNNIHWQTSPPFRLRWLSKASVPFSLIGHLKNPLNENLPVLIAKDGQEVEEDCGRALLREMESYSQRESDNTASWWKKKKPHTNNNRNGNNNYHGSNKRTQEDHHHDRSSGR</sequence>
<dbReference type="GO" id="GO:0000398">
    <property type="term" value="P:mRNA splicing, via spliceosome"/>
    <property type="evidence" value="ECO:0007669"/>
    <property type="project" value="TreeGrafter"/>
</dbReference>
<dbReference type="Pfam" id="PF04146">
    <property type="entry name" value="YTH"/>
    <property type="match status" value="1"/>
</dbReference>
<dbReference type="InterPro" id="IPR007275">
    <property type="entry name" value="YTH_domain"/>
</dbReference>
<gene>
    <name evidence="4" type="ORF">B0T20DRAFT_118069</name>
</gene>
<feature type="compositionally biased region" description="Basic and acidic residues" evidence="2">
    <location>
        <begin position="160"/>
        <end position="189"/>
    </location>
</feature>
<feature type="compositionally biased region" description="Basic and acidic residues" evidence="2">
    <location>
        <begin position="12"/>
        <end position="31"/>
    </location>
</feature>
<reference evidence="4" key="2">
    <citation type="submission" date="2023-07" db="EMBL/GenBank/DDBJ databases">
        <authorList>
            <consortium name="Lawrence Berkeley National Laboratory"/>
            <person name="Haridas S."/>
            <person name="Hensen N."/>
            <person name="Bonometti L."/>
            <person name="Westerberg I."/>
            <person name="Brannstrom I.O."/>
            <person name="Guillou S."/>
            <person name="Cros-Aarteil S."/>
            <person name="Calhoun S."/>
            <person name="Kuo A."/>
            <person name="Mondo S."/>
            <person name="Pangilinan J."/>
            <person name="Riley R."/>
            <person name="LaButti K."/>
            <person name="Andreopoulos B."/>
            <person name="Lipzen A."/>
            <person name="Chen C."/>
            <person name="Yanf M."/>
            <person name="Daum C."/>
            <person name="Ng V."/>
            <person name="Clum A."/>
            <person name="Steindorff A."/>
            <person name="Ohm R."/>
            <person name="Martin F."/>
            <person name="Silar P."/>
            <person name="Natvig D."/>
            <person name="Lalanne C."/>
            <person name="Gautier V."/>
            <person name="Ament-velasquez S.L."/>
            <person name="Kruys A."/>
            <person name="Hutchinson M.I."/>
            <person name="Powell A.J."/>
            <person name="Barry K."/>
            <person name="Miller A.N."/>
            <person name="Grigoriev I.V."/>
            <person name="Debuchy R."/>
            <person name="Gladieux P."/>
            <person name="Thoren M.H."/>
            <person name="Johannesson H."/>
        </authorList>
    </citation>
    <scope>NUCLEOTIDE SEQUENCE</scope>
    <source>
        <strain evidence="4">FGSC 1904</strain>
    </source>
</reference>
<name>A0AAE0UEX0_SORBR</name>
<feature type="region of interest" description="Disordered" evidence="2">
    <location>
        <begin position="338"/>
        <end position="490"/>
    </location>
</feature>
<evidence type="ECO:0000313" key="4">
    <source>
        <dbReference type="EMBL" id="KAK3401587.1"/>
    </source>
</evidence>
<dbReference type="GO" id="GO:0003729">
    <property type="term" value="F:mRNA binding"/>
    <property type="evidence" value="ECO:0007669"/>
    <property type="project" value="TreeGrafter"/>
</dbReference>
<evidence type="ECO:0000256" key="2">
    <source>
        <dbReference type="SAM" id="MobiDB-lite"/>
    </source>
</evidence>
<dbReference type="EMBL" id="JAUTDP010000002">
    <property type="protein sequence ID" value="KAK3401587.1"/>
    <property type="molecule type" value="Genomic_DNA"/>
</dbReference>
<dbReference type="GO" id="GO:1990247">
    <property type="term" value="F:N6-methyladenosine-containing RNA reader activity"/>
    <property type="evidence" value="ECO:0007669"/>
    <property type="project" value="TreeGrafter"/>
</dbReference>
<feature type="compositionally biased region" description="Basic and acidic residues" evidence="2">
    <location>
        <begin position="669"/>
        <end position="682"/>
    </location>
</feature>
<feature type="compositionally biased region" description="Basic and acidic residues" evidence="2">
    <location>
        <begin position="344"/>
        <end position="369"/>
    </location>
</feature>
<keyword evidence="1" id="KW-0175">Coiled coil</keyword>
<evidence type="ECO:0000259" key="3">
    <source>
        <dbReference type="PROSITE" id="PS50882"/>
    </source>
</evidence>
<dbReference type="PANTHER" id="PTHR12357">
    <property type="entry name" value="YTH YT521-B HOMOLOGY DOMAIN-CONTAINING"/>
    <property type="match status" value="1"/>
</dbReference>
<protein>
    <submittedName>
        <fullName evidence="4">YT521-B-like domain-containing protein</fullName>
    </submittedName>
</protein>
<feature type="region of interest" description="Disordered" evidence="2">
    <location>
        <begin position="104"/>
        <end position="133"/>
    </location>
</feature>
<dbReference type="Proteomes" id="UP001281003">
    <property type="component" value="Unassembled WGS sequence"/>
</dbReference>
<feature type="compositionally biased region" description="Pro residues" evidence="2">
    <location>
        <begin position="68"/>
        <end position="81"/>
    </location>
</feature>
<dbReference type="CDD" id="cd21134">
    <property type="entry name" value="YTH"/>
    <property type="match status" value="1"/>
</dbReference>
<feature type="region of interest" description="Disordered" evidence="2">
    <location>
        <begin position="145"/>
        <end position="242"/>
    </location>
</feature>
<organism evidence="4 5">
    <name type="scientific">Sordaria brevicollis</name>
    <dbReference type="NCBI Taxonomy" id="83679"/>
    <lineage>
        <taxon>Eukaryota</taxon>
        <taxon>Fungi</taxon>
        <taxon>Dikarya</taxon>
        <taxon>Ascomycota</taxon>
        <taxon>Pezizomycotina</taxon>
        <taxon>Sordariomycetes</taxon>
        <taxon>Sordariomycetidae</taxon>
        <taxon>Sordariales</taxon>
        <taxon>Sordariaceae</taxon>
        <taxon>Sordaria</taxon>
    </lineage>
</organism>
<feature type="compositionally biased region" description="Basic and acidic residues" evidence="2">
    <location>
        <begin position="216"/>
        <end position="226"/>
    </location>
</feature>